<name>A0A1D8PSK8_CANAL</name>
<sequence length="300" mass="34522">MSAFFKLFTIPINMPIIKRLYITASNNYDSNYQIVPVNTEQPLEIDSKIGLFKLFLNIKNFDGSKPHLSNSLYNLQDDVYLNGEKIEFNKPPKDDDEPNLRINIEFTPKEDINGSNFAFGNDFTYPIRDYVPVGLLNTGLKLFNWFINDSVKGDPYPDKPYLYGPGISSFTYMAIKNPDDPTVNTHSKKAVENLFQQEENIPKEPNSRKKFFSNKKKCEKFTFKKGVTYILQFDTNFVKLADSKYSISIPRFDFDVSHYANDTLDNVNWVFKEGGYEGVDFGKLGLIINFKVLSEDSEDS</sequence>
<dbReference type="OrthoDB" id="2119945at2759"/>
<dbReference type="CGD" id="CAL0000177559">
    <property type="gene designation" value="orf19.11848"/>
</dbReference>
<dbReference type="eggNOG" id="ENOG502RXNE">
    <property type="taxonomic scope" value="Eukaryota"/>
</dbReference>
<dbReference type="AlphaFoldDB" id="A0A1D8PSK8"/>
<dbReference type="Proteomes" id="UP000000559">
    <property type="component" value="Chromosome R"/>
</dbReference>
<reference evidence="3 4" key="1">
    <citation type="journal article" date="2004" name="Proc. Natl. Acad. Sci. U.S.A.">
        <title>The diploid genome sequence of Candida albicans.</title>
        <authorList>
            <person name="Jones T."/>
            <person name="Federspiel N.A."/>
            <person name="Chibana H."/>
            <person name="Dungan J."/>
            <person name="Kalman S."/>
            <person name="Magee B.B."/>
            <person name="Newport G."/>
            <person name="Thorstenson Y.R."/>
            <person name="Agabian N."/>
            <person name="Magee P.T."/>
            <person name="Davis R.W."/>
            <person name="Scherer S."/>
        </authorList>
    </citation>
    <scope>NUCLEOTIDE SEQUENCE [LARGE SCALE GENOMIC DNA]</scope>
    <source>
        <strain evidence="4">SC5314 / ATCC MYA-2876</strain>
    </source>
</reference>
<reference evidence="3 4" key="2">
    <citation type="journal article" date="2007" name="Genome Biol.">
        <title>Assembly of the Candida albicans genome into sixteen supercontigs aligned on the eight chromosomes.</title>
        <authorList>
            <person name="van het Hoog M."/>
            <person name="Rast T.J."/>
            <person name="Martchenko M."/>
            <person name="Grindle S."/>
            <person name="Dignard D."/>
            <person name="Hogues H."/>
            <person name="Cuomo C."/>
            <person name="Berriman M."/>
            <person name="Scherer S."/>
            <person name="Magee B.B."/>
            <person name="Whiteway M."/>
            <person name="Chibana H."/>
            <person name="Nantel A."/>
            <person name="Magee P.T."/>
        </authorList>
    </citation>
    <scope>GENOME REANNOTATION</scope>
    <source>
        <strain evidence="4">SC5314 / ATCC MYA-2876</strain>
    </source>
</reference>
<evidence type="ECO:0000313" key="4">
    <source>
        <dbReference type="Proteomes" id="UP000000559"/>
    </source>
</evidence>
<dbReference type="VEuPathDB" id="FungiDB:CR_03710C_A"/>
<dbReference type="KEGG" id="cal:CAALFM_CR03710CA"/>
<evidence type="ECO:0000313" key="3">
    <source>
        <dbReference type="EMBL" id="AOW31109.1"/>
    </source>
</evidence>
<dbReference type="PANTHER" id="PTHR34826">
    <property type="entry name" value="UPF0590 PROTEIN C409.17C"/>
    <property type="match status" value="1"/>
</dbReference>
<protein>
    <recommendedName>
        <fullName evidence="1">Domain of unknown function at the cortex 1 domain-containing protein</fullName>
    </recommendedName>
</protein>
<dbReference type="GeneID" id="3643224"/>
<keyword evidence="4" id="KW-1185">Reference proteome</keyword>
<organism evidence="3 4">
    <name type="scientific">Candida albicans (strain SC5314 / ATCC MYA-2876)</name>
    <name type="common">Yeast</name>
    <dbReference type="NCBI Taxonomy" id="237561"/>
    <lineage>
        <taxon>Eukaryota</taxon>
        <taxon>Fungi</taxon>
        <taxon>Dikarya</taxon>
        <taxon>Ascomycota</taxon>
        <taxon>Saccharomycotina</taxon>
        <taxon>Pichiomycetes</taxon>
        <taxon>Debaryomycetaceae</taxon>
        <taxon>Candida/Lodderomyces clade</taxon>
        <taxon>Candida</taxon>
    </lineage>
</organism>
<dbReference type="PANTHER" id="PTHR34826:SF2">
    <property type="entry name" value="UPF0590 PROTEIN C409.17C"/>
    <property type="match status" value="1"/>
</dbReference>
<feature type="domain" description="Domain of unknown function at the cortex 1" evidence="1">
    <location>
        <begin position="19"/>
        <end position="291"/>
    </location>
</feature>
<dbReference type="STRING" id="237561.A0A1D8PSK8"/>
<accession>A0A1D8PSK8</accession>
<dbReference type="Pfam" id="PF08588">
    <property type="entry name" value="Duc1"/>
    <property type="match status" value="1"/>
</dbReference>
<proteinExistence type="predicted"/>
<dbReference type="EMBL" id="CP017630">
    <property type="protein sequence ID" value="AOW31109.1"/>
    <property type="molecule type" value="Genomic_DNA"/>
</dbReference>
<dbReference type="InParanoid" id="A0A1D8PSK8"/>
<reference evidence="3 4" key="3">
    <citation type="journal article" date="2013" name="Genome Biol.">
        <title>Assembly of a phased diploid Candida albicans genome facilitates allele-specific measurements and provides a simple model for repeat and indel structure.</title>
        <authorList>
            <person name="Muzzey D."/>
            <person name="Schwartz K."/>
            <person name="Weissman J.S."/>
            <person name="Sherlock G."/>
        </authorList>
    </citation>
    <scope>NUCLEOTIDE SEQUENCE [LARGE SCALE GENOMIC DNA]</scope>
    <source>
        <strain evidence="4">SC5314 / ATCC MYA-2876</strain>
    </source>
</reference>
<dbReference type="InterPro" id="IPR013897">
    <property type="entry name" value="Duc1"/>
</dbReference>
<evidence type="ECO:0000313" key="2">
    <source>
        <dbReference type="CGD" id="CAL0000177559"/>
    </source>
</evidence>
<evidence type="ECO:0000259" key="1">
    <source>
        <dbReference type="Pfam" id="PF08588"/>
    </source>
</evidence>
<dbReference type="RefSeq" id="XP_715146.2">
    <property type="nucleotide sequence ID" value="XM_710053.2"/>
</dbReference>
<gene>
    <name evidence="3" type="ordered locus">CAALFM_CR03710CA</name>
    <name evidence="2" type="ordered locus">orf19.11848</name>
</gene>